<gene>
    <name evidence="2" type="primary">WBGene00098979</name>
</gene>
<name>A0A2A6BZ71_PRIPA</name>
<organism evidence="2 3">
    <name type="scientific">Pristionchus pacificus</name>
    <name type="common">Parasitic nematode worm</name>
    <dbReference type="NCBI Taxonomy" id="54126"/>
    <lineage>
        <taxon>Eukaryota</taxon>
        <taxon>Metazoa</taxon>
        <taxon>Ecdysozoa</taxon>
        <taxon>Nematoda</taxon>
        <taxon>Chromadorea</taxon>
        <taxon>Rhabditida</taxon>
        <taxon>Rhabditina</taxon>
        <taxon>Diplogasteromorpha</taxon>
        <taxon>Diplogasteroidea</taxon>
        <taxon>Neodiplogasteridae</taxon>
        <taxon>Pristionchus</taxon>
    </lineage>
</organism>
<dbReference type="AlphaFoldDB" id="A0A2A6BZ71"/>
<accession>A0A8R1U9Q0</accession>
<evidence type="ECO:0000256" key="1">
    <source>
        <dbReference type="SAM" id="MobiDB-lite"/>
    </source>
</evidence>
<reference evidence="2" key="2">
    <citation type="submission" date="2022-06" db="UniProtKB">
        <authorList>
            <consortium name="EnsemblMetazoa"/>
        </authorList>
    </citation>
    <scope>IDENTIFICATION</scope>
    <source>
        <strain evidence="2">PS312</strain>
    </source>
</reference>
<dbReference type="EnsemblMetazoa" id="PPA09425.1">
    <property type="protein sequence ID" value="PPA09425.1"/>
    <property type="gene ID" value="WBGene00098979"/>
</dbReference>
<dbReference type="Proteomes" id="UP000005239">
    <property type="component" value="Unassembled WGS sequence"/>
</dbReference>
<protein>
    <submittedName>
        <fullName evidence="2">Uncharacterized protein</fullName>
    </submittedName>
</protein>
<keyword evidence="3" id="KW-1185">Reference proteome</keyword>
<proteinExistence type="predicted"/>
<accession>A0A2A6BZ71</accession>
<feature type="region of interest" description="Disordered" evidence="1">
    <location>
        <begin position="496"/>
        <end position="523"/>
    </location>
</feature>
<reference evidence="3" key="1">
    <citation type="journal article" date="2008" name="Nat. Genet.">
        <title>The Pristionchus pacificus genome provides a unique perspective on nematode lifestyle and parasitism.</title>
        <authorList>
            <person name="Dieterich C."/>
            <person name="Clifton S.W."/>
            <person name="Schuster L.N."/>
            <person name="Chinwalla A."/>
            <person name="Delehaunty K."/>
            <person name="Dinkelacker I."/>
            <person name="Fulton L."/>
            <person name="Fulton R."/>
            <person name="Godfrey J."/>
            <person name="Minx P."/>
            <person name="Mitreva M."/>
            <person name="Roeseler W."/>
            <person name="Tian H."/>
            <person name="Witte H."/>
            <person name="Yang S.P."/>
            <person name="Wilson R.K."/>
            <person name="Sommer R.J."/>
        </authorList>
    </citation>
    <scope>NUCLEOTIDE SEQUENCE [LARGE SCALE GENOMIC DNA]</scope>
    <source>
        <strain evidence="3">PS312</strain>
    </source>
</reference>
<evidence type="ECO:0000313" key="2">
    <source>
        <dbReference type="EnsemblMetazoa" id="PPA09425.1"/>
    </source>
</evidence>
<evidence type="ECO:0000313" key="3">
    <source>
        <dbReference type="Proteomes" id="UP000005239"/>
    </source>
</evidence>
<sequence length="621" mass="71815">MDSSVYPLRIPADGIDDNTFKQLMSQQNLPVLTPKDALRAVSLRIKHVVDELPHKNVIFEIDSDLSEDSLSRIVEKLSSKFAQIDVMTAEDELVHFVVERLVKELVPTTVDERNGTTEMKGTWREYYKTHDYSLTVGRISHFLRAEFERDVREKTVENRAAVLYRTESMLDGRGIMEPADVDTVDRQVAPMLYQIYLLVDEFDDNEVVRRLREYIKRYTDPFLARFLADRLEDFVRSARAAKTFMQGTNYGLVKGEGSPTLIVTSSTAREHLAILQYLQLRHSLPVTPLRIATLTRSPYHLLKAYDRLFGVFRRGGYELLQWLPLLVGFTLSSARVYPHEVLMAPIVAAPASATICEWIVQVEQLMGWHWKIPQRGVRLIVCPSTSAMNQLWRYLKYSHDVIGEQGGYSRKVSQTTIVVCTGTAEQLERAMYGRNGDRLVTVVTTAALFETWHTRYLCNMQQVTVFLGTPRKELPYLHRAYRFARPVTNVITVPLETTPADHTPSGFDSDASNDKGPDGDLQQQQLPFCLPAQALPPTVHENRSHWAAIFIKEMWGRGDWRPNLSCTEDKEYEMCVQWMRRKWREEERKNFGKRIEFDVWRAKMMEEKRDKEETREFSGFS</sequence>